<dbReference type="InterPro" id="IPR038488">
    <property type="entry name" value="Integrase_DNA-bd_sf"/>
</dbReference>
<evidence type="ECO:0000313" key="1">
    <source>
        <dbReference type="EMBL" id="CAK02338.1"/>
    </source>
</evidence>
<sequence length="61" mass="6740">MALMNALSTKGLSQYPRAGKVCDSAGLLLHKGKNGGAQWIYRYILHKHRREMGLGALRDVS</sequence>
<dbReference type="Gene3D" id="3.30.160.390">
    <property type="entry name" value="Integrase, DNA-binding domain"/>
    <property type="match status" value="1"/>
</dbReference>
<dbReference type="HOGENOM" id="CLU_178888_1_0_5"/>
<keyword evidence="2" id="KW-1185">Reference proteome</keyword>
<dbReference type="EMBL" id="AM260525">
    <property type="protein sequence ID" value="CAK02338.1"/>
    <property type="molecule type" value="Genomic_DNA"/>
</dbReference>
<dbReference type="KEGG" id="btr:BT_2323"/>
<organism evidence="1 2">
    <name type="scientific">Bartonella tribocorum (strain DSM 28219 / CCUG 45778 / CIP 105476 / IBS 506)</name>
    <dbReference type="NCBI Taxonomy" id="382640"/>
    <lineage>
        <taxon>Bacteria</taxon>
        <taxon>Pseudomonadati</taxon>
        <taxon>Pseudomonadota</taxon>
        <taxon>Alphaproteobacteria</taxon>
        <taxon>Hyphomicrobiales</taxon>
        <taxon>Bartonellaceae</taxon>
        <taxon>Bartonella</taxon>
    </lineage>
</organism>
<protein>
    <submittedName>
        <fullName evidence="1">Phage-related integrase</fullName>
    </submittedName>
</protein>
<dbReference type="Proteomes" id="UP000001592">
    <property type="component" value="Chromosome"/>
</dbReference>
<name>A9IYC8_BART1</name>
<proteinExistence type="predicted"/>
<evidence type="ECO:0000313" key="2">
    <source>
        <dbReference type="Proteomes" id="UP000001592"/>
    </source>
</evidence>
<gene>
    <name evidence="1" type="primary">int</name>
    <name evidence="1" type="ordered locus">BT_2323</name>
</gene>
<dbReference type="AlphaFoldDB" id="A9IYC8"/>
<accession>A9IYC8</accession>
<reference evidence="1 2" key="1">
    <citation type="journal article" date="2007" name="Nat. Genet.">
        <title>Genomic analysis of Bartonella identifies type IV secretion systems as host adaptability factors.</title>
        <authorList>
            <person name="Saenz H.L."/>
            <person name="Engel P."/>
            <person name="Stoeckli M.C."/>
            <person name="Lanz C."/>
            <person name="Raddatz G."/>
            <person name="Vayssier-Taussat M."/>
            <person name="Birtles R."/>
            <person name="Schuster S.C."/>
            <person name="Dehio C."/>
        </authorList>
    </citation>
    <scope>NUCLEOTIDE SEQUENCE [LARGE SCALE GENOMIC DNA]</scope>
    <source>
        <strain evidence="2">DSM 28219 / CCUG 45778 / CIP 105476 / IBS 506</strain>
    </source>
</reference>